<accession>A0A6L5X751</accession>
<reference evidence="1 2" key="1">
    <citation type="submission" date="2019-08" db="EMBL/GenBank/DDBJ databases">
        <title>In-depth cultivation of the pig gut microbiome towards novel bacterial diversity and tailored functional studies.</title>
        <authorList>
            <person name="Wylensek D."/>
            <person name="Hitch T.C.A."/>
            <person name="Clavel T."/>
        </authorList>
    </citation>
    <scope>NUCLEOTIDE SEQUENCE [LARGE SCALE GENOMIC DNA]</scope>
    <source>
        <strain evidence="1 2">Oil+RF-744-WCA-WT-11</strain>
    </source>
</reference>
<organism evidence="1 2">
    <name type="scientific">Porcincola intestinalis</name>
    <dbReference type="NCBI Taxonomy" id="2606632"/>
    <lineage>
        <taxon>Bacteria</taxon>
        <taxon>Bacillati</taxon>
        <taxon>Bacillota</taxon>
        <taxon>Clostridia</taxon>
        <taxon>Lachnospirales</taxon>
        <taxon>Lachnospiraceae</taxon>
        <taxon>Porcincola</taxon>
    </lineage>
</organism>
<evidence type="ECO:0000313" key="1">
    <source>
        <dbReference type="EMBL" id="MSS15223.1"/>
    </source>
</evidence>
<gene>
    <name evidence="1" type="ORF">FYJ35_09285</name>
</gene>
<sequence>MLKRYGERQRIPPQPWETSDRHYPFARIYTDLLHSDAFCDMSSRQQILYVNIAAQRYGAKYRPCKDFPNTSEFRDDENPAFYFNFALASEKCRLYSKNGRKEFYADMRSLKEHGFITEVANGRANHTKSIYRYSAKWRTWKPPRV</sequence>
<keyword evidence="2" id="KW-1185">Reference proteome</keyword>
<comment type="caution">
    <text evidence="1">The sequence shown here is derived from an EMBL/GenBank/DDBJ whole genome shotgun (WGS) entry which is preliminary data.</text>
</comment>
<name>A0A6L5X751_9FIRM</name>
<dbReference type="RefSeq" id="WP_154525837.1">
    <property type="nucleotide sequence ID" value="NZ_VULZ01000009.1"/>
</dbReference>
<dbReference type="AlphaFoldDB" id="A0A6L5X751"/>
<dbReference type="EMBL" id="VULZ01000009">
    <property type="protein sequence ID" value="MSS15223.1"/>
    <property type="molecule type" value="Genomic_DNA"/>
</dbReference>
<proteinExistence type="predicted"/>
<protein>
    <submittedName>
        <fullName evidence="1">Uncharacterized protein</fullName>
    </submittedName>
</protein>
<dbReference type="Proteomes" id="UP000481852">
    <property type="component" value="Unassembled WGS sequence"/>
</dbReference>
<evidence type="ECO:0000313" key="2">
    <source>
        <dbReference type="Proteomes" id="UP000481852"/>
    </source>
</evidence>